<dbReference type="Proteomes" id="UP000240811">
    <property type="component" value="Unassembled WGS sequence"/>
</dbReference>
<protein>
    <recommendedName>
        <fullName evidence="3">DUF5681 domain-containing protein</fullName>
    </recommendedName>
</protein>
<organism evidence="1 2">
    <name type="scientific">Candidatus Liberibacter europaeus</name>
    <dbReference type="NCBI Taxonomy" id="744859"/>
    <lineage>
        <taxon>Bacteria</taxon>
        <taxon>Pseudomonadati</taxon>
        <taxon>Pseudomonadota</taxon>
        <taxon>Alphaproteobacteria</taxon>
        <taxon>Hyphomicrobiales</taxon>
        <taxon>Rhizobiaceae</taxon>
        <taxon>Liberibacter</taxon>
    </lineage>
</organism>
<name>A0A2T4VX44_9HYPH</name>
<reference evidence="2" key="1">
    <citation type="submission" date="2018-02" db="EMBL/GenBank/DDBJ databases">
        <title>Genome sequence of Candidatus Liberibacter europaeus.</title>
        <authorList>
            <person name="Frampton R.A."/>
            <person name="Thompson S.M."/>
            <person name="David C."/>
            <person name="Addison S.M."/>
            <person name="Smith G.R."/>
        </authorList>
    </citation>
    <scope>NUCLEOTIDE SEQUENCE [LARGE SCALE GENOMIC DNA]</scope>
</reference>
<dbReference type="EMBL" id="PSQJ01000004">
    <property type="protein sequence ID" value="PTL86343.1"/>
    <property type="molecule type" value="Genomic_DNA"/>
</dbReference>
<comment type="caution">
    <text evidence="1">The sequence shown here is derived from an EMBL/GenBank/DDBJ whole genome shotgun (WGS) entry which is preliminary data.</text>
</comment>
<proteinExistence type="predicted"/>
<dbReference type="AlphaFoldDB" id="A0A2T4VX44"/>
<gene>
    <name evidence="1" type="ORF">C4617_03830</name>
</gene>
<sequence>MSIIKFCPIEKKSSERNRFAGRDIPLRSLYRDVFANDFLKHGRKVVRILRKEKPEQYLRIIAQILLKEDEYEGDTSNGDQLTDEELCEIIRSLEEELQFIANSKRKNADSSAVEKTSLF</sequence>
<evidence type="ECO:0008006" key="3">
    <source>
        <dbReference type="Google" id="ProtNLM"/>
    </source>
</evidence>
<evidence type="ECO:0000313" key="2">
    <source>
        <dbReference type="Proteomes" id="UP000240811"/>
    </source>
</evidence>
<evidence type="ECO:0000313" key="1">
    <source>
        <dbReference type="EMBL" id="PTL86343.1"/>
    </source>
</evidence>
<accession>A0A2T4VX44</accession>